<gene>
    <name evidence="2" type="ORF">CAPTEDRAFT_204558</name>
</gene>
<dbReference type="Pfam" id="PF23586">
    <property type="entry name" value="Beta-prop_NWD2_C"/>
    <property type="match status" value="1"/>
</dbReference>
<dbReference type="EMBL" id="AMQN01010643">
    <property type="status" value="NOT_ANNOTATED_CDS"/>
    <property type="molecule type" value="Genomic_DNA"/>
</dbReference>
<organism evidence="2">
    <name type="scientific">Capitella teleta</name>
    <name type="common">Polychaete worm</name>
    <dbReference type="NCBI Taxonomy" id="283909"/>
    <lineage>
        <taxon>Eukaryota</taxon>
        <taxon>Metazoa</taxon>
        <taxon>Spiralia</taxon>
        <taxon>Lophotrochozoa</taxon>
        <taxon>Annelida</taxon>
        <taxon>Polychaeta</taxon>
        <taxon>Sedentaria</taxon>
        <taxon>Scolecida</taxon>
        <taxon>Capitellidae</taxon>
        <taxon>Capitella</taxon>
    </lineage>
</organism>
<sequence>MVTGSQVRTFIPTAAEGDVISISLVTANDQHTVYYHSAKRTIQVFRIDTGAQICFNKSTLGINVMKSSADGRSLILGPADDRVEVLILANPYDNEIKTRTKYLSSRTPFSREEKPKLGFRAMARVAHMVAKAKNQNKQQSRTCVSDVLREVQLVIYFYFKKVYAFNCINNRTIDGQGERRITKRIIQSKQHRLVDKGKDTERTAISHLCTIQKRKWTDKDKDTEKNSNLACVFYPEAKLENKGKDVQ</sequence>
<evidence type="ECO:0000313" key="3">
    <source>
        <dbReference type="EnsemblMetazoa" id="CapteP204558"/>
    </source>
</evidence>
<dbReference type="STRING" id="283909.R7TWM4"/>
<keyword evidence="4" id="KW-1185">Reference proteome</keyword>
<dbReference type="EMBL" id="AMQN01010644">
    <property type="status" value="NOT_ANNOTATED_CDS"/>
    <property type="molecule type" value="Genomic_DNA"/>
</dbReference>
<evidence type="ECO:0000313" key="4">
    <source>
        <dbReference type="Proteomes" id="UP000014760"/>
    </source>
</evidence>
<protein>
    <recommendedName>
        <fullName evidence="1">NWD2 C-terminal beta-propeller domain-containing protein</fullName>
    </recommendedName>
</protein>
<dbReference type="EMBL" id="KB308311">
    <property type="protein sequence ID" value="ELT98012.1"/>
    <property type="molecule type" value="Genomic_DNA"/>
</dbReference>
<dbReference type="OrthoDB" id="2325716at2759"/>
<reference evidence="3" key="3">
    <citation type="submission" date="2015-06" db="UniProtKB">
        <authorList>
            <consortium name="EnsemblMetazoa"/>
        </authorList>
    </citation>
    <scope>IDENTIFICATION</scope>
</reference>
<dbReference type="Proteomes" id="UP000014760">
    <property type="component" value="Unassembled WGS sequence"/>
</dbReference>
<dbReference type="InterPro" id="IPR056534">
    <property type="entry name" value="Beta-prop_NWD2_C"/>
</dbReference>
<evidence type="ECO:0000313" key="2">
    <source>
        <dbReference type="EMBL" id="ELT98012.1"/>
    </source>
</evidence>
<dbReference type="HOGENOM" id="CLU_1125455_0_0_1"/>
<name>R7TWM4_CAPTE</name>
<dbReference type="EnsemblMetazoa" id="CapteT204558">
    <property type="protein sequence ID" value="CapteP204558"/>
    <property type="gene ID" value="CapteG204558"/>
</dbReference>
<accession>R7TWM4</accession>
<reference evidence="2 4" key="2">
    <citation type="journal article" date="2013" name="Nature">
        <title>Insights into bilaterian evolution from three spiralian genomes.</title>
        <authorList>
            <person name="Simakov O."/>
            <person name="Marletaz F."/>
            <person name="Cho S.J."/>
            <person name="Edsinger-Gonzales E."/>
            <person name="Havlak P."/>
            <person name="Hellsten U."/>
            <person name="Kuo D.H."/>
            <person name="Larsson T."/>
            <person name="Lv J."/>
            <person name="Arendt D."/>
            <person name="Savage R."/>
            <person name="Osoegawa K."/>
            <person name="de Jong P."/>
            <person name="Grimwood J."/>
            <person name="Chapman J.A."/>
            <person name="Shapiro H."/>
            <person name="Aerts A."/>
            <person name="Otillar R.P."/>
            <person name="Terry A.Y."/>
            <person name="Boore J.L."/>
            <person name="Grigoriev I.V."/>
            <person name="Lindberg D.R."/>
            <person name="Seaver E.C."/>
            <person name="Weisblat D.A."/>
            <person name="Putnam N.H."/>
            <person name="Rokhsar D.S."/>
        </authorList>
    </citation>
    <scope>NUCLEOTIDE SEQUENCE</scope>
    <source>
        <strain evidence="2 4">I ESC-2004</strain>
    </source>
</reference>
<feature type="domain" description="NWD2 C-terminal beta-propeller" evidence="1">
    <location>
        <begin position="3"/>
        <end position="87"/>
    </location>
</feature>
<reference evidence="4" key="1">
    <citation type="submission" date="2012-12" db="EMBL/GenBank/DDBJ databases">
        <authorList>
            <person name="Hellsten U."/>
            <person name="Grimwood J."/>
            <person name="Chapman J.A."/>
            <person name="Shapiro H."/>
            <person name="Aerts A."/>
            <person name="Otillar R.P."/>
            <person name="Terry A.Y."/>
            <person name="Boore J.L."/>
            <person name="Simakov O."/>
            <person name="Marletaz F."/>
            <person name="Cho S.-J."/>
            <person name="Edsinger-Gonzales E."/>
            <person name="Havlak P."/>
            <person name="Kuo D.-H."/>
            <person name="Larsson T."/>
            <person name="Lv J."/>
            <person name="Arendt D."/>
            <person name="Savage R."/>
            <person name="Osoegawa K."/>
            <person name="de Jong P."/>
            <person name="Lindberg D.R."/>
            <person name="Seaver E.C."/>
            <person name="Weisblat D.A."/>
            <person name="Putnam N.H."/>
            <person name="Grigoriev I.V."/>
            <person name="Rokhsar D.S."/>
        </authorList>
    </citation>
    <scope>NUCLEOTIDE SEQUENCE</scope>
    <source>
        <strain evidence="4">I ESC-2004</strain>
    </source>
</reference>
<dbReference type="AlphaFoldDB" id="R7TWM4"/>
<evidence type="ECO:0000259" key="1">
    <source>
        <dbReference type="Pfam" id="PF23586"/>
    </source>
</evidence>
<proteinExistence type="predicted"/>